<organism evidence="1 2">
    <name type="scientific">Trifolium pratense</name>
    <name type="common">Red clover</name>
    <dbReference type="NCBI Taxonomy" id="57577"/>
    <lineage>
        <taxon>Eukaryota</taxon>
        <taxon>Viridiplantae</taxon>
        <taxon>Streptophyta</taxon>
        <taxon>Embryophyta</taxon>
        <taxon>Tracheophyta</taxon>
        <taxon>Spermatophyta</taxon>
        <taxon>Magnoliopsida</taxon>
        <taxon>eudicotyledons</taxon>
        <taxon>Gunneridae</taxon>
        <taxon>Pentapetalae</taxon>
        <taxon>rosids</taxon>
        <taxon>fabids</taxon>
        <taxon>Fabales</taxon>
        <taxon>Fabaceae</taxon>
        <taxon>Papilionoideae</taxon>
        <taxon>50 kb inversion clade</taxon>
        <taxon>NPAAA clade</taxon>
        <taxon>Hologalegina</taxon>
        <taxon>IRL clade</taxon>
        <taxon>Trifolieae</taxon>
        <taxon>Trifolium</taxon>
    </lineage>
</organism>
<gene>
    <name evidence="1" type="ORF">MILVUS5_LOCUS31196</name>
</gene>
<keyword evidence="2" id="KW-1185">Reference proteome</keyword>
<sequence>MAAVSSPKTMIPVALNGGVGKFENASLYVGDLEGNVNETQLYDLFGQIAQVVSVRVCRDQAKQSSLGYAYVNFSNSHDAINAMEQLNFTPLNGKPIRIMFSHRDPSIRKSGFANVFIKNLDTSIDNKALHDTFASFGTVLSCKVALDINGQSMGYGFVQFDNDESAQNAIEKLDGMLMNDKKVYVGHFIRHQERSGNGSPKFTNVYVKNLSETYTDEDLKKLFNTYGVITSAVVMKDENGNSKCFGFVNFQSPDSAAVAVERLNGTTTNDGKVLFAGRAQKKSERVAELKAKFELEKIKKYEKLQRANLYVKNLDDNINDENLKGLFSDYGTITSCKVMLDVNGHSKGHGFVAFSTPEEASKAMTEMNGKIIEKKPLYVAVAERKEQRNARLQARFSQIQAQAGFPPLPAGIVGYHPGAPRIAPQQLYFGQGTPGVMSPQPAGYGLMPSMRSGVAPNFIMPYHQRQGHLGNRMAGRRVGNFQPVQQNQMRNSNQGFRYNGRNGRDLSVDPEVLMDKMMDPSVVAATPIDNQLDGALSDKSLSSALASASPEIQQMMLGENLLPLVSRLTSKDQAAKVTGMLLEMDQAEVIHLIETPDELKIKVSEAMQVIDEASPSSEVNDQPGSL</sequence>
<protein>
    <submittedName>
        <fullName evidence="1">Uncharacterized protein</fullName>
    </submittedName>
</protein>
<dbReference type="Proteomes" id="UP001177021">
    <property type="component" value="Unassembled WGS sequence"/>
</dbReference>
<proteinExistence type="predicted"/>
<evidence type="ECO:0000313" key="2">
    <source>
        <dbReference type="Proteomes" id="UP001177021"/>
    </source>
</evidence>
<dbReference type="EMBL" id="CASHSV030000513">
    <property type="protein sequence ID" value="CAJ2666392.1"/>
    <property type="molecule type" value="Genomic_DNA"/>
</dbReference>
<comment type="caution">
    <text evidence="1">The sequence shown here is derived from an EMBL/GenBank/DDBJ whole genome shotgun (WGS) entry which is preliminary data.</text>
</comment>
<accession>A0ACB0LGP0</accession>
<reference evidence="1" key="1">
    <citation type="submission" date="2023-10" db="EMBL/GenBank/DDBJ databases">
        <authorList>
            <person name="Rodriguez Cubillos JULIANA M."/>
            <person name="De Vega J."/>
        </authorList>
    </citation>
    <scope>NUCLEOTIDE SEQUENCE</scope>
</reference>
<name>A0ACB0LGP0_TRIPR</name>
<evidence type="ECO:0000313" key="1">
    <source>
        <dbReference type="EMBL" id="CAJ2666392.1"/>
    </source>
</evidence>